<evidence type="ECO:0000256" key="10">
    <source>
        <dbReference type="PROSITE-ProRule" id="PRU00552"/>
    </source>
</evidence>
<protein>
    <recommendedName>
        <fullName evidence="1">RNA helicase</fullName>
        <ecNumber evidence="1">3.6.4.13</ecNumber>
    </recommendedName>
</protein>
<dbReference type="Proteomes" id="UP001295684">
    <property type="component" value="Unassembled WGS sequence"/>
</dbReference>
<dbReference type="GO" id="GO:0003724">
    <property type="term" value="F:RNA helicase activity"/>
    <property type="evidence" value="ECO:0007669"/>
    <property type="project" value="UniProtKB-EC"/>
</dbReference>
<gene>
    <name evidence="16" type="ORF">ECRASSUSDP1_LOCUS1897</name>
</gene>
<accession>A0AAD1U823</accession>
<evidence type="ECO:0000256" key="5">
    <source>
        <dbReference type="ARBA" id="ARBA00022806"/>
    </source>
</evidence>
<evidence type="ECO:0000256" key="4">
    <source>
        <dbReference type="ARBA" id="ARBA00022801"/>
    </source>
</evidence>
<feature type="region of interest" description="Disordered" evidence="12">
    <location>
        <begin position="1"/>
        <end position="92"/>
    </location>
</feature>
<evidence type="ECO:0000313" key="17">
    <source>
        <dbReference type="Proteomes" id="UP001295684"/>
    </source>
</evidence>
<feature type="compositionally biased region" description="Basic and acidic residues" evidence="12">
    <location>
        <begin position="15"/>
        <end position="41"/>
    </location>
</feature>
<dbReference type="InterPro" id="IPR057479">
    <property type="entry name" value="PRP28/DDX23-like_helical"/>
</dbReference>
<dbReference type="SMART" id="SM00490">
    <property type="entry name" value="HELICc"/>
    <property type="match status" value="1"/>
</dbReference>
<feature type="domain" description="Helicase C-terminal" evidence="14">
    <location>
        <begin position="492"/>
        <end position="631"/>
    </location>
</feature>
<evidence type="ECO:0000256" key="3">
    <source>
        <dbReference type="ARBA" id="ARBA00022741"/>
    </source>
</evidence>
<evidence type="ECO:0000313" key="16">
    <source>
        <dbReference type="EMBL" id="CAI2360593.1"/>
    </source>
</evidence>
<dbReference type="InterPro" id="IPR014014">
    <property type="entry name" value="RNA_helicase_DEAD_Q_motif"/>
</dbReference>
<evidence type="ECO:0000256" key="1">
    <source>
        <dbReference type="ARBA" id="ARBA00012552"/>
    </source>
</evidence>
<feature type="domain" description="DEAD-box RNA helicase Q" evidence="15">
    <location>
        <begin position="227"/>
        <end position="255"/>
    </location>
</feature>
<dbReference type="GO" id="GO:0006397">
    <property type="term" value="P:mRNA processing"/>
    <property type="evidence" value="ECO:0007669"/>
    <property type="project" value="UniProtKB-KW"/>
</dbReference>
<feature type="domain" description="Helicase ATP-binding" evidence="13">
    <location>
        <begin position="258"/>
        <end position="461"/>
    </location>
</feature>
<evidence type="ECO:0000259" key="13">
    <source>
        <dbReference type="PROSITE" id="PS51192"/>
    </source>
</evidence>
<evidence type="ECO:0000256" key="9">
    <source>
        <dbReference type="ARBA" id="ARBA00047984"/>
    </source>
</evidence>
<evidence type="ECO:0000256" key="11">
    <source>
        <dbReference type="RuleBase" id="RU000492"/>
    </source>
</evidence>
<feature type="short sequence motif" description="Q motif" evidence="10">
    <location>
        <begin position="227"/>
        <end position="255"/>
    </location>
</feature>
<dbReference type="GO" id="GO:0016787">
    <property type="term" value="F:hydrolase activity"/>
    <property type="evidence" value="ECO:0007669"/>
    <property type="project" value="UniProtKB-KW"/>
</dbReference>
<dbReference type="PANTHER" id="PTHR47958">
    <property type="entry name" value="ATP-DEPENDENT RNA HELICASE DBP3"/>
    <property type="match status" value="1"/>
</dbReference>
<name>A0AAD1U823_EUPCR</name>
<keyword evidence="6 11" id="KW-0067">ATP-binding</keyword>
<reference evidence="16" key="1">
    <citation type="submission" date="2023-07" db="EMBL/GenBank/DDBJ databases">
        <authorList>
            <consortium name="AG Swart"/>
            <person name="Singh M."/>
            <person name="Singh A."/>
            <person name="Seah K."/>
            <person name="Emmerich C."/>
        </authorList>
    </citation>
    <scope>NUCLEOTIDE SEQUENCE</scope>
    <source>
        <strain evidence="16">DP1</strain>
    </source>
</reference>
<keyword evidence="7" id="KW-0508">mRNA splicing</keyword>
<dbReference type="InterPro" id="IPR014001">
    <property type="entry name" value="Helicase_ATP-bd"/>
</dbReference>
<dbReference type="CDD" id="cd18787">
    <property type="entry name" value="SF2_C_DEAD"/>
    <property type="match status" value="1"/>
</dbReference>
<dbReference type="GO" id="GO:0008380">
    <property type="term" value="P:RNA splicing"/>
    <property type="evidence" value="ECO:0007669"/>
    <property type="project" value="UniProtKB-KW"/>
</dbReference>
<evidence type="ECO:0000256" key="6">
    <source>
        <dbReference type="ARBA" id="ARBA00022840"/>
    </source>
</evidence>
<evidence type="ECO:0000256" key="12">
    <source>
        <dbReference type="SAM" id="MobiDB-lite"/>
    </source>
</evidence>
<dbReference type="SUPFAM" id="SSF52540">
    <property type="entry name" value="P-loop containing nucleoside triphosphate hydrolases"/>
    <property type="match status" value="1"/>
</dbReference>
<keyword evidence="2" id="KW-0507">mRNA processing</keyword>
<proteinExistence type="inferred from homology"/>
<dbReference type="Pfam" id="PF00270">
    <property type="entry name" value="DEAD"/>
    <property type="match status" value="1"/>
</dbReference>
<dbReference type="GO" id="GO:0003676">
    <property type="term" value="F:nucleic acid binding"/>
    <property type="evidence" value="ECO:0007669"/>
    <property type="project" value="InterPro"/>
</dbReference>
<dbReference type="AlphaFoldDB" id="A0AAD1U823"/>
<dbReference type="Gene3D" id="3.40.50.300">
    <property type="entry name" value="P-loop containing nucleotide triphosphate hydrolases"/>
    <property type="match status" value="2"/>
</dbReference>
<dbReference type="PROSITE" id="PS51195">
    <property type="entry name" value="Q_MOTIF"/>
    <property type="match status" value="1"/>
</dbReference>
<dbReference type="InterPro" id="IPR011545">
    <property type="entry name" value="DEAD/DEAH_box_helicase_dom"/>
</dbReference>
<organism evidence="16 17">
    <name type="scientific">Euplotes crassus</name>
    <dbReference type="NCBI Taxonomy" id="5936"/>
    <lineage>
        <taxon>Eukaryota</taxon>
        <taxon>Sar</taxon>
        <taxon>Alveolata</taxon>
        <taxon>Ciliophora</taxon>
        <taxon>Intramacronucleata</taxon>
        <taxon>Spirotrichea</taxon>
        <taxon>Hypotrichia</taxon>
        <taxon>Euplotida</taxon>
        <taxon>Euplotidae</taxon>
        <taxon>Moneuplotes</taxon>
    </lineage>
</organism>
<sequence length="641" mass="73363">MNPGAPISFKPTFVSKKEREKRKKELEDKEKEQKDKNDKIIQKKNKLYSRGLVGEKLQDRLSGNYKSTSSRSNNTKSSSSRKRDEKFREKEKEAEVFLTPKEIELIKNKKLGIKKEKKKVQKPSDKFKKVYVDDWNPDDDTSQDINPIFQKKYEPKVLFGKGMIGGIHLEEQKLNEKSRKIQESINSGSRVDFDNKALQDMTKRDWMIVRENNDILVQGSKVPPPFIRWSDLRVNSKILDAIADIGYEKPTSIQMQAIPVALDKRDLIGIAPTGMGKSCAFLTPMIDFFMYLPKIEGESINDGPYGLILAPTRELAIQIEKEFINLCKYTHLRSACLIGGRSASDQTAKISRGCEVIIGTPGRILDCLKKRTLVLNQAFYLILDEADKMIEMDLVDDVSTIMGHIEDEALNTILTHLDPYTHDELVRKLHGRKRMINLFSATISQDIRDLAKDLLQDNVFISIGEPGSGKKEILQNCEFTKPSHRTQKTLELLRQYGVPCLIFVNHKADTERLSKEIEKKRWKCSAMHGGKSQEKREDILHAFKKGRIDILVCTNVLARGIDIDDVKQVINYDCPTVFSDYVHRIGRTGRAGKSGVATTFMSTENSEIFADLKKFLEQNKQRVPRELEREVNDTGMELIRY</sequence>
<dbReference type="Pfam" id="PF00271">
    <property type="entry name" value="Helicase_C"/>
    <property type="match status" value="1"/>
</dbReference>
<dbReference type="GO" id="GO:0005524">
    <property type="term" value="F:ATP binding"/>
    <property type="evidence" value="ECO:0007669"/>
    <property type="project" value="UniProtKB-KW"/>
</dbReference>
<evidence type="ECO:0000259" key="15">
    <source>
        <dbReference type="PROSITE" id="PS51195"/>
    </source>
</evidence>
<dbReference type="PROSITE" id="PS00039">
    <property type="entry name" value="DEAD_ATP_HELICASE"/>
    <property type="match status" value="1"/>
</dbReference>
<dbReference type="EMBL" id="CAMPGE010001793">
    <property type="protein sequence ID" value="CAI2360593.1"/>
    <property type="molecule type" value="Genomic_DNA"/>
</dbReference>
<dbReference type="PROSITE" id="PS51192">
    <property type="entry name" value="HELICASE_ATP_BIND_1"/>
    <property type="match status" value="1"/>
</dbReference>
<comment type="caution">
    <text evidence="16">The sequence shown here is derived from an EMBL/GenBank/DDBJ whole genome shotgun (WGS) entry which is preliminary data.</text>
</comment>
<comment type="catalytic activity">
    <reaction evidence="9">
        <text>ATP + H2O = ADP + phosphate + H(+)</text>
        <dbReference type="Rhea" id="RHEA:13065"/>
        <dbReference type="ChEBI" id="CHEBI:15377"/>
        <dbReference type="ChEBI" id="CHEBI:15378"/>
        <dbReference type="ChEBI" id="CHEBI:30616"/>
        <dbReference type="ChEBI" id="CHEBI:43474"/>
        <dbReference type="ChEBI" id="CHEBI:456216"/>
        <dbReference type="EC" id="3.6.4.13"/>
    </reaction>
</comment>
<evidence type="ECO:0000256" key="2">
    <source>
        <dbReference type="ARBA" id="ARBA00022664"/>
    </source>
</evidence>
<keyword evidence="3 11" id="KW-0547">Nucleotide-binding</keyword>
<keyword evidence="5 11" id="KW-0347">Helicase</keyword>
<evidence type="ECO:0000256" key="8">
    <source>
        <dbReference type="ARBA" id="ARBA00037954"/>
    </source>
</evidence>
<dbReference type="PROSITE" id="PS51194">
    <property type="entry name" value="HELICASE_CTER"/>
    <property type="match status" value="1"/>
</dbReference>
<feature type="compositionally biased region" description="Low complexity" evidence="12">
    <location>
        <begin position="66"/>
        <end position="78"/>
    </location>
</feature>
<feature type="compositionally biased region" description="Basic and acidic residues" evidence="12">
    <location>
        <begin position="81"/>
        <end position="92"/>
    </location>
</feature>
<dbReference type="InterPro" id="IPR027417">
    <property type="entry name" value="P-loop_NTPase"/>
</dbReference>
<dbReference type="EC" id="3.6.4.13" evidence="1"/>
<dbReference type="InterPro" id="IPR001650">
    <property type="entry name" value="Helicase_C-like"/>
</dbReference>
<evidence type="ECO:0000256" key="7">
    <source>
        <dbReference type="ARBA" id="ARBA00023187"/>
    </source>
</evidence>
<keyword evidence="17" id="KW-1185">Reference proteome</keyword>
<dbReference type="SMART" id="SM00487">
    <property type="entry name" value="DEXDc"/>
    <property type="match status" value="1"/>
</dbReference>
<comment type="similarity">
    <text evidence="8">Belongs to the DEAD box helicase family. DDX23/PRP28 subfamily.</text>
</comment>
<dbReference type="InterPro" id="IPR000629">
    <property type="entry name" value="RNA-helicase_DEAD-box_CS"/>
</dbReference>
<keyword evidence="4 11" id="KW-0378">Hydrolase</keyword>
<dbReference type="Pfam" id="PF25430">
    <property type="entry name" value="DDX23"/>
    <property type="match status" value="1"/>
</dbReference>
<evidence type="ECO:0000259" key="14">
    <source>
        <dbReference type="PROSITE" id="PS51194"/>
    </source>
</evidence>